<keyword evidence="2" id="KW-1185">Reference proteome</keyword>
<organism evidence="1 2">
    <name type="scientific">Citrus sinensis</name>
    <name type="common">Sweet orange</name>
    <name type="synonym">Citrus aurantium var. sinensis</name>
    <dbReference type="NCBI Taxonomy" id="2711"/>
    <lineage>
        <taxon>Eukaryota</taxon>
        <taxon>Viridiplantae</taxon>
        <taxon>Streptophyta</taxon>
        <taxon>Embryophyta</taxon>
        <taxon>Tracheophyta</taxon>
        <taxon>Spermatophyta</taxon>
        <taxon>Magnoliopsida</taxon>
        <taxon>eudicotyledons</taxon>
        <taxon>Gunneridae</taxon>
        <taxon>Pentapetalae</taxon>
        <taxon>rosids</taxon>
        <taxon>malvids</taxon>
        <taxon>Sapindales</taxon>
        <taxon>Rutaceae</taxon>
        <taxon>Aurantioideae</taxon>
        <taxon>Citrus</taxon>
    </lineage>
</organism>
<accession>A0ACB8J4W7</accession>
<dbReference type="EMBL" id="CM039176">
    <property type="protein sequence ID" value="KAH9712658.1"/>
    <property type="molecule type" value="Genomic_DNA"/>
</dbReference>
<reference evidence="2" key="1">
    <citation type="journal article" date="2023" name="Hortic. Res.">
        <title>A chromosome-level phased genome enabling allele-level studies in sweet orange: a case study on citrus Huanglongbing tolerance.</title>
        <authorList>
            <person name="Wu B."/>
            <person name="Yu Q."/>
            <person name="Deng Z."/>
            <person name="Duan Y."/>
            <person name="Luo F."/>
            <person name="Gmitter F. Jr."/>
        </authorList>
    </citation>
    <scope>NUCLEOTIDE SEQUENCE [LARGE SCALE GENOMIC DNA]</scope>
    <source>
        <strain evidence="2">cv. Valencia</strain>
    </source>
</reference>
<gene>
    <name evidence="1" type="ORF">KPL71_020117</name>
</gene>
<evidence type="ECO:0000313" key="2">
    <source>
        <dbReference type="Proteomes" id="UP000829398"/>
    </source>
</evidence>
<comment type="caution">
    <text evidence="1">The sequence shown here is derived from an EMBL/GenBank/DDBJ whole genome shotgun (WGS) entry which is preliminary data.</text>
</comment>
<protein>
    <submittedName>
        <fullName evidence="1">Methylmalonate-semialdehyde dehydrogenase (Acylating)</fullName>
    </submittedName>
</protein>
<name>A0ACB8J4W7_CITSI</name>
<dbReference type="Proteomes" id="UP000829398">
    <property type="component" value="Chromosome 7"/>
</dbReference>
<proteinExistence type="predicted"/>
<sequence length="1061" mass="116482">MEQKKMIPPPPGTFQDREDLIKHVRDFGANQGYVVTIKKSRKDRRVILGCDRGGVYRNRRKIDENKRKRKACSRLINCPFEAIGKKEDDVWVLTIKNGEHNHEPFKDMSEHPYSRRFSEEEVKQIKLMTEAGIKPRQVLKALKQSNPELQSTPRHLYNLKAKIRQGNLSEKSFKSWRPNRSTPVNTSASPSGVSPNIDNNRVSNFIGGKFVDLRGSATIDVINPATQEVVSQVPLTTYEEFKDAVDAAKLAFPAWKNTPVATRQRIMFKLQELIRRDIDKLAMNITVERGTTLKAAQRDVLFGLEVVEQACAVATLQIGEFVPNALCGLDTYCFREPLGVCAGICPFNFPDMTPLWMFSIAVTCGNTFILKPSEKNPGTSMILAALAMEAGLPDGLPVICGVLSEKRWPFLSAESLHLSEVTMRPAAIRMDVINHICDDEDIKAISFVASSTASVQMYARAAARGKRVQSNRGGKNYAIIMPDASIDATLNALVSAGFGAAGERCTALSTAVFVGSSVQWEDELVELAKALKVNVGTDASADVGPVVSVEVKDQISRLIQNAVDNGASLLLDGRNIVVPGYENGNFVGPTILRDVTSNMECYKEEIFGPVLLNMQADSLEEAIKMVNRNRFVNGASIFTSSGLAARKFQNEIEARLVGINVPVPSSFSSINESGEFNFCGKSGVQFYTQIKTVAQQWNDLPKLGMPLTMPLSSETDMRSQGVSSVFPQSSERESPSPRVSPAMSSASERDSPSHEVLLSIPFTSERELSDPGVSSLSPTANVDLPVQGVSLITSPTIMDLSNRETSLAMPSATVGDLSSQVLSLPMPQTSERLYMLQTSNWKSPPITSRRTDAIHPPSERIYMPCTSQRNDNTARTSQRTDTAMSLPCDNAYVSMSCKTDSIGQLSHRNDGMAQASHQADATLNQTSDRTYMFSTSLLNDTMSQTFHRTNTTLFPTSEKIYIPCASPGKDHIGSPALRTGIHLHSNIASASQPADVLPPTSERMYMSPLVQRNTGMPPTSERLYMPATSSSQRIYTQNPMLQLDDFSSQGSSITLPTSQRI</sequence>
<evidence type="ECO:0000313" key="1">
    <source>
        <dbReference type="EMBL" id="KAH9712658.1"/>
    </source>
</evidence>